<comment type="caution">
    <text evidence="2">The sequence shown here is derived from an EMBL/GenBank/DDBJ whole genome shotgun (WGS) entry which is preliminary data.</text>
</comment>
<organism evidence="2 3">
    <name type="scientific">Spodoptera exigua</name>
    <name type="common">Beet armyworm</name>
    <name type="synonym">Noctua fulgens</name>
    <dbReference type="NCBI Taxonomy" id="7107"/>
    <lineage>
        <taxon>Eukaryota</taxon>
        <taxon>Metazoa</taxon>
        <taxon>Ecdysozoa</taxon>
        <taxon>Arthropoda</taxon>
        <taxon>Hexapoda</taxon>
        <taxon>Insecta</taxon>
        <taxon>Pterygota</taxon>
        <taxon>Neoptera</taxon>
        <taxon>Endopterygota</taxon>
        <taxon>Lepidoptera</taxon>
        <taxon>Glossata</taxon>
        <taxon>Ditrysia</taxon>
        <taxon>Noctuoidea</taxon>
        <taxon>Noctuidae</taxon>
        <taxon>Amphipyrinae</taxon>
        <taxon>Spodoptera</taxon>
    </lineage>
</organism>
<evidence type="ECO:0000313" key="3">
    <source>
        <dbReference type="Proteomes" id="UP000648187"/>
    </source>
</evidence>
<dbReference type="Proteomes" id="UP000648187">
    <property type="component" value="Unassembled WGS sequence"/>
</dbReference>
<dbReference type="AlphaFoldDB" id="A0A835G8Z7"/>
<accession>A0A835G8Z7</accession>
<sequence>MVPVEEPRCGGVAARSQVTTFAHELSEARPRRGTAAVARAPRNGTKPPPRRHTRHPANQASPDL</sequence>
<feature type="region of interest" description="Disordered" evidence="1">
    <location>
        <begin position="22"/>
        <end position="64"/>
    </location>
</feature>
<reference evidence="2" key="1">
    <citation type="submission" date="2020-08" db="EMBL/GenBank/DDBJ databases">
        <title>Spodoptera exigua strain:BAW_Kor-Di-RS1 Genome sequencing and assembly.</title>
        <authorList>
            <person name="Kim J."/>
            <person name="Nam H.Y."/>
            <person name="Kwon M."/>
            <person name="Choi J.H."/>
            <person name="Cho S.R."/>
            <person name="Kim G.-H."/>
        </authorList>
    </citation>
    <scope>NUCLEOTIDE SEQUENCE</scope>
    <source>
        <strain evidence="2">BAW_Kor-Di-RS1</strain>
        <tissue evidence="2">Whole-body</tissue>
    </source>
</reference>
<feature type="non-terminal residue" evidence="2">
    <location>
        <position position="64"/>
    </location>
</feature>
<evidence type="ECO:0000256" key="1">
    <source>
        <dbReference type="SAM" id="MobiDB-lite"/>
    </source>
</evidence>
<dbReference type="EMBL" id="JACKWZ010000320">
    <property type="protein sequence ID" value="KAF9409427.1"/>
    <property type="molecule type" value="Genomic_DNA"/>
</dbReference>
<evidence type="ECO:0000313" key="2">
    <source>
        <dbReference type="EMBL" id="KAF9409427.1"/>
    </source>
</evidence>
<keyword evidence="3" id="KW-1185">Reference proteome</keyword>
<name>A0A835G8Z7_SPOEX</name>
<protein>
    <submittedName>
        <fullName evidence="2">Uncharacterized protein</fullName>
    </submittedName>
</protein>
<proteinExistence type="predicted"/>
<gene>
    <name evidence="2" type="ORF">HW555_011202</name>
</gene>